<sequence>MNMDQNDLVSRVRARRLMIADVGKMTSGISPDIDTNEPPKWFDQSAFLHAQKLFKTYGAIIRISQFYGLLLVLHDPYGAIPLLCTGNSRTVSKLFRRYLSTIIRVNDWFNDDPFNVESNSYGQLRKVRRMHEAVAKKMNQNSHFVENGKQRLWIPQYGMCIAQFSFVGFMTIFPKKLGFHNFSKEDFHAMFHFWRVIGYCLGIEDRFNLCDGTDEETIELCRQIYFEQWLPNIKSHPYVEGLNMSRGICLAMSEIDSLLNFNLLMHFGAPFLQFNADDYPLTLQEKLLLLNMKSFFNFGSKSTLINWTATKYSQLSIDYAIYNRNKIESRLQQKYPDLKYESSADICPFNVNIDYSDAF</sequence>
<dbReference type="Proteomes" id="UP000515146">
    <property type="component" value="Unplaced"/>
</dbReference>
<dbReference type="AlphaFoldDB" id="A0A6P6Y1F3"/>
<keyword evidence="1" id="KW-1185">Reference proteome</keyword>
<dbReference type="InParanoid" id="A0A6P6Y1F3"/>
<gene>
    <name evidence="2" type="primary">LOC113793491</name>
</gene>
<evidence type="ECO:0000313" key="2">
    <source>
        <dbReference type="RefSeq" id="XP_027199337.1"/>
    </source>
</evidence>
<dbReference type="GeneID" id="113793491"/>
<dbReference type="PANTHER" id="PTHR37159:SF1">
    <property type="entry name" value="GH11867P"/>
    <property type="match status" value="1"/>
</dbReference>
<proteinExistence type="predicted"/>
<dbReference type="RefSeq" id="XP_027199337.1">
    <property type="nucleotide sequence ID" value="XM_027343536.1"/>
</dbReference>
<protein>
    <submittedName>
        <fullName evidence="2">Uncharacterized protein LOC113793491</fullName>
    </submittedName>
</protein>
<accession>A0A6P6Y1F3</accession>
<organism evidence="1 2">
    <name type="scientific">Dermatophagoides pteronyssinus</name>
    <name type="common">European house dust mite</name>
    <dbReference type="NCBI Taxonomy" id="6956"/>
    <lineage>
        <taxon>Eukaryota</taxon>
        <taxon>Metazoa</taxon>
        <taxon>Ecdysozoa</taxon>
        <taxon>Arthropoda</taxon>
        <taxon>Chelicerata</taxon>
        <taxon>Arachnida</taxon>
        <taxon>Acari</taxon>
        <taxon>Acariformes</taxon>
        <taxon>Sarcoptiformes</taxon>
        <taxon>Astigmata</taxon>
        <taxon>Psoroptidia</taxon>
        <taxon>Analgoidea</taxon>
        <taxon>Pyroglyphidae</taxon>
        <taxon>Dermatophagoidinae</taxon>
        <taxon>Dermatophagoides</taxon>
    </lineage>
</organism>
<name>A0A6P6Y1F3_DERPT</name>
<dbReference type="OMA" id="GICLAMS"/>
<dbReference type="OrthoDB" id="6361347at2759"/>
<dbReference type="PANTHER" id="PTHR37159">
    <property type="entry name" value="GH11867P"/>
    <property type="match status" value="1"/>
</dbReference>
<evidence type="ECO:0000313" key="1">
    <source>
        <dbReference type="Proteomes" id="UP000515146"/>
    </source>
</evidence>
<reference evidence="2" key="1">
    <citation type="submission" date="2025-08" db="UniProtKB">
        <authorList>
            <consortium name="RefSeq"/>
        </authorList>
    </citation>
    <scope>IDENTIFICATION</scope>
    <source>
        <strain evidence="2">Airmid</strain>
    </source>
</reference>
<dbReference type="KEGG" id="dpte:113793491"/>